<dbReference type="Pfam" id="PF00440">
    <property type="entry name" value="TetR_N"/>
    <property type="match status" value="1"/>
</dbReference>
<sequence>MTQDRRVRKSKQAIFQAFLDLLNEKGYDKLTVQEIIDRADVGRSTFYAHYESKDFLLEELCQDLFHHLFKEGEVLDLKAYLSHLFSHFKRNQDKVTSLLLSRNDYFLRMLMAELRHDVCPRIYQGMSDKKKQVNQAYLDHMICTAFIESLTWWLREGSQLTEEEMIDQLLLYYGIDEETL</sequence>
<dbReference type="Proteomes" id="UP000697472">
    <property type="component" value="Unassembled WGS sequence"/>
</dbReference>
<feature type="DNA-binding region" description="H-T-H motif" evidence="2">
    <location>
        <begin position="31"/>
        <end position="50"/>
    </location>
</feature>
<dbReference type="Gene3D" id="1.10.357.10">
    <property type="entry name" value="Tetracycline Repressor, domain 2"/>
    <property type="match status" value="1"/>
</dbReference>
<proteinExistence type="predicted"/>
<evidence type="ECO:0000313" key="5">
    <source>
        <dbReference type="Proteomes" id="UP000697472"/>
    </source>
</evidence>
<dbReference type="InterPro" id="IPR001647">
    <property type="entry name" value="HTH_TetR"/>
</dbReference>
<dbReference type="PANTHER" id="PTHR43479:SF23">
    <property type="entry name" value="HTH TETR-TYPE DOMAIN-CONTAINING PROTEIN"/>
    <property type="match status" value="1"/>
</dbReference>
<dbReference type="RefSeq" id="WP_205010249.1">
    <property type="nucleotide sequence ID" value="NZ_JAFBEH010000041.1"/>
</dbReference>
<dbReference type="SUPFAM" id="SSF46689">
    <property type="entry name" value="Homeodomain-like"/>
    <property type="match status" value="1"/>
</dbReference>
<dbReference type="PROSITE" id="PS50977">
    <property type="entry name" value="HTH_TETR_2"/>
    <property type="match status" value="1"/>
</dbReference>
<dbReference type="PANTHER" id="PTHR43479">
    <property type="entry name" value="ACREF/ENVCD OPERON REPRESSOR-RELATED"/>
    <property type="match status" value="1"/>
</dbReference>
<dbReference type="InterPro" id="IPR050624">
    <property type="entry name" value="HTH-type_Tx_Regulator"/>
</dbReference>
<dbReference type="InterPro" id="IPR039532">
    <property type="entry name" value="TetR_C_Firmicutes"/>
</dbReference>
<comment type="caution">
    <text evidence="4">The sequence shown here is derived from an EMBL/GenBank/DDBJ whole genome shotgun (WGS) entry which is preliminary data.</text>
</comment>
<dbReference type="EMBL" id="JAFBEH010000041">
    <property type="protein sequence ID" value="MBM7643394.1"/>
    <property type="molecule type" value="Genomic_DNA"/>
</dbReference>
<protein>
    <submittedName>
        <fullName evidence="4">AcrR family transcriptional regulator</fullName>
    </submittedName>
</protein>
<evidence type="ECO:0000256" key="2">
    <source>
        <dbReference type="PROSITE-ProRule" id="PRU00335"/>
    </source>
</evidence>
<dbReference type="Pfam" id="PF14278">
    <property type="entry name" value="TetR_C_8"/>
    <property type="match status" value="1"/>
</dbReference>
<gene>
    <name evidence="4" type="ORF">JOC28_001702</name>
</gene>
<reference evidence="4 5" key="1">
    <citation type="submission" date="2021-01" db="EMBL/GenBank/DDBJ databases">
        <title>Genomic Encyclopedia of Type Strains, Phase IV (KMG-IV): sequencing the most valuable type-strain genomes for metagenomic binning, comparative biology and taxonomic classification.</title>
        <authorList>
            <person name="Goeker M."/>
        </authorList>
    </citation>
    <scope>NUCLEOTIDE SEQUENCE [LARGE SCALE GENOMIC DNA]</scope>
    <source>
        <strain evidence="4 5">DSM 27382</strain>
    </source>
</reference>
<keyword evidence="1 2" id="KW-0238">DNA-binding</keyword>
<evidence type="ECO:0000256" key="1">
    <source>
        <dbReference type="ARBA" id="ARBA00023125"/>
    </source>
</evidence>
<dbReference type="InterPro" id="IPR009057">
    <property type="entry name" value="Homeodomain-like_sf"/>
</dbReference>
<keyword evidence="5" id="KW-1185">Reference proteome</keyword>
<dbReference type="PRINTS" id="PR00455">
    <property type="entry name" value="HTHTETR"/>
</dbReference>
<accession>A0ABS2PTN7</accession>
<feature type="domain" description="HTH tetR-type" evidence="3">
    <location>
        <begin position="8"/>
        <end position="68"/>
    </location>
</feature>
<evidence type="ECO:0000313" key="4">
    <source>
        <dbReference type="EMBL" id="MBM7643394.1"/>
    </source>
</evidence>
<organism evidence="4 5">
    <name type="scientific">Streptococcus loxodontisalivarius</name>
    <dbReference type="NCBI Taxonomy" id="1349415"/>
    <lineage>
        <taxon>Bacteria</taxon>
        <taxon>Bacillati</taxon>
        <taxon>Bacillota</taxon>
        <taxon>Bacilli</taxon>
        <taxon>Lactobacillales</taxon>
        <taxon>Streptococcaceae</taxon>
        <taxon>Streptococcus</taxon>
    </lineage>
</organism>
<evidence type="ECO:0000259" key="3">
    <source>
        <dbReference type="PROSITE" id="PS50977"/>
    </source>
</evidence>
<name>A0ABS2PTN7_9STRE</name>